<evidence type="ECO:0000313" key="6">
    <source>
        <dbReference type="Proteomes" id="UP000607559"/>
    </source>
</evidence>
<accession>A0A8J2UEW4</accession>
<dbReference type="InterPro" id="IPR050640">
    <property type="entry name" value="Bact_2-comp_sensor_kinase"/>
</dbReference>
<evidence type="ECO:0000256" key="2">
    <source>
        <dbReference type="SAM" id="Phobius"/>
    </source>
</evidence>
<proteinExistence type="predicted"/>
<dbReference type="Pfam" id="PF06580">
    <property type="entry name" value="His_kinase"/>
    <property type="match status" value="1"/>
</dbReference>
<dbReference type="Proteomes" id="UP000607559">
    <property type="component" value="Unassembled WGS sequence"/>
</dbReference>
<comment type="caution">
    <text evidence="5">The sequence shown here is derived from an EMBL/GenBank/DDBJ whole genome shotgun (WGS) entry which is preliminary data.</text>
</comment>
<dbReference type="PANTHER" id="PTHR34220:SF7">
    <property type="entry name" value="SENSOR HISTIDINE KINASE YPDA"/>
    <property type="match status" value="1"/>
</dbReference>
<name>A0A8J2UEW4_9BACT</name>
<evidence type="ECO:0000259" key="3">
    <source>
        <dbReference type="Pfam" id="PF06580"/>
    </source>
</evidence>
<sequence length="1014" mass="114997">MLLAQLLLCSLTGRAVRQHFYLHKYTANDGLPDSYVLQIYQDRQGFLWVGTANGLSRFDGREFVNYGYAAGLPNLTVDCIYEDHNQRIWVGTRNGIAEIKGRKCITYPFDDNQPVSFIFGIEELKNNDLLAFTDKGVYRWNTCQWKKIQLYPGMGNHACRNIIETGKGMFINYGDNLVLRDNGGQYRLLGQHPLARTWYNRLALYDDRLYLSLPDRLVSSGPAGAGLLPTDAGSLFEHTLYNNKIENYFHDSRGRLWMSTEQEGLLVSRKDDEKVITDSFPLTQNLVSDIYEDRDGNIWVGCVDGLLQIREVNYTLFPATRNPLLKDVRNLASAQDNAVIACTGNGLLQFKGDGFGPMPLTYTPSAAAGIARQIVDDWCRDSLGRTWLAMREKKICLLERNRLKDITGITGEAGSKQSSYWRIGFNKVNKKVYLCAQALLYGNEHGLDVFRATGSGQPITRLRGIHCFDNGRVLVNTADRLLMIDMEGRVRDVSRETGTTGSNSFMTFYTEPSGKFWIGYYGGLIRCHWNEQQLPVQELTITVKDGLPQDVVPTLTIDAMGRVWAITGSGLVVVETGTSPTDRPIIHRLSEQMGISYNQWRDARLLTEPGGEVWMSTGDCIFRWDPSLVQFSNAPPATAIEDVQLNLQPTQWSAWADTLYGYRQLPRLAVLPYNQNNLSISYRAPCFSSTSGLEYSYHLEVEDGDVQPKIQAAGWSPATKNNAVSFVKLPPGRYRFTVRARVSDTDWGKPAEVAFMIERPYWQTGWFRLSLVALTAALLSLALYYLIRRIRRKAQIREQLQELELKALRSQMNPHFIYNSLNSIQALVLDNKPEEASLYISKFGRLLRRVLNHSEQSTISLKVELEALEWYLQLEQLRLHVSLQYTIMTSPDIDPDEEGLPPLILQPFAENALWHGLSRKEGERRLDILVKTDNDWLIAEIIDNGIGREQAAAGKVIREANESKGIEISRRRIKEHNGTEEPAPIDIGDLYDPDHRPAGTKVILRIRRKRMLPG</sequence>
<dbReference type="Pfam" id="PF07494">
    <property type="entry name" value="Reg_prop"/>
    <property type="match status" value="3"/>
</dbReference>
<dbReference type="PANTHER" id="PTHR34220">
    <property type="entry name" value="SENSOR HISTIDINE KINASE YPDA"/>
    <property type="match status" value="1"/>
</dbReference>
<protein>
    <recommendedName>
        <fullName evidence="7">Signal transduction histidine kinase internal region domain-containing protein</fullName>
    </recommendedName>
</protein>
<organism evidence="5 6">
    <name type="scientific">Puia dinghuensis</name>
    <dbReference type="NCBI Taxonomy" id="1792502"/>
    <lineage>
        <taxon>Bacteria</taxon>
        <taxon>Pseudomonadati</taxon>
        <taxon>Bacteroidota</taxon>
        <taxon>Chitinophagia</taxon>
        <taxon>Chitinophagales</taxon>
        <taxon>Chitinophagaceae</taxon>
        <taxon>Puia</taxon>
    </lineage>
</organism>
<feature type="coiled-coil region" evidence="1">
    <location>
        <begin position="786"/>
        <end position="813"/>
    </location>
</feature>
<keyword evidence="2" id="KW-0812">Transmembrane</keyword>
<dbReference type="Gene3D" id="2.60.40.10">
    <property type="entry name" value="Immunoglobulins"/>
    <property type="match status" value="1"/>
</dbReference>
<feature type="domain" description="Two component regulator three Y" evidence="4">
    <location>
        <begin position="689"/>
        <end position="757"/>
    </location>
</feature>
<evidence type="ECO:0000256" key="1">
    <source>
        <dbReference type="SAM" id="Coils"/>
    </source>
</evidence>
<keyword evidence="2" id="KW-0472">Membrane</keyword>
<dbReference type="SUPFAM" id="SSF63829">
    <property type="entry name" value="Calcium-dependent phosphotriesterase"/>
    <property type="match status" value="2"/>
</dbReference>
<gene>
    <name evidence="5" type="ORF">GCM10011511_31890</name>
</gene>
<dbReference type="SUPFAM" id="SSF55874">
    <property type="entry name" value="ATPase domain of HSP90 chaperone/DNA topoisomerase II/histidine kinase"/>
    <property type="match status" value="1"/>
</dbReference>
<reference evidence="5" key="1">
    <citation type="journal article" date="2014" name="Int. J. Syst. Evol. Microbiol.">
        <title>Complete genome sequence of Corynebacterium casei LMG S-19264T (=DSM 44701T), isolated from a smear-ripened cheese.</title>
        <authorList>
            <consortium name="US DOE Joint Genome Institute (JGI-PGF)"/>
            <person name="Walter F."/>
            <person name="Albersmeier A."/>
            <person name="Kalinowski J."/>
            <person name="Ruckert C."/>
        </authorList>
    </citation>
    <scope>NUCLEOTIDE SEQUENCE</scope>
    <source>
        <strain evidence="5">CGMCC 1.15448</strain>
    </source>
</reference>
<evidence type="ECO:0000313" key="5">
    <source>
        <dbReference type="EMBL" id="GGB06103.1"/>
    </source>
</evidence>
<dbReference type="Pfam" id="PF07495">
    <property type="entry name" value="Y_Y_Y"/>
    <property type="match status" value="1"/>
</dbReference>
<dbReference type="EMBL" id="BMJC01000003">
    <property type="protein sequence ID" value="GGB06103.1"/>
    <property type="molecule type" value="Genomic_DNA"/>
</dbReference>
<dbReference type="GO" id="GO:0016020">
    <property type="term" value="C:membrane"/>
    <property type="evidence" value="ECO:0007669"/>
    <property type="project" value="InterPro"/>
</dbReference>
<dbReference type="InterPro" id="IPR011123">
    <property type="entry name" value="Y_Y_Y"/>
</dbReference>
<keyword evidence="1" id="KW-0175">Coiled coil</keyword>
<dbReference type="InterPro" id="IPR013783">
    <property type="entry name" value="Ig-like_fold"/>
</dbReference>
<dbReference type="RefSeq" id="WP_188933395.1">
    <property type="nucleotide sequence ID" value="NZ_BMJC01000003.1"/>
</dbReference>
<feature type="transmembrane region" description="Helical" evidence="2">
    <location>
        <begin position="766"/>
        <end position="787"/>
    </location>
</feature>
<dbReference type="Gene3D" id="3.30.565.10">
    <property type="entry name" value="Histidine kinase-like ATPase, C-terminal domain"/>
    <property type="match status" value="1"/>
</dbReference>
<dbReference type="InterPro" id="IPR011110">
    <property type="entry name" value="Reg_prop"/>
</dbReference>
<dbReference type="InterPro" id="IPR010559">
    <property type="entry name" value="Sig_transdc_His_kin_internal"/>
</dbReference>
<keyword evidence="2" id="KW-1133">Transmembrane helix</keyword>
<reference evidence="5" key="2">
    <citation type="submission" date="2020-09" db="EMBL/GenBank/DDBJ databases">
        <authorList>
            <person name="Sun Q."/>
            <person name="Zhou Y."/>
        </authorList>
    </citation>
    <scope>NUCLEOTIDE SEQUENCE</scope>
    <source>
        <strain evidence="5">CGMCC 1.15448</strain>
    </source>
</reference>
<evidence type="ECO:0000259" key="4">
    <source>
        <dbReference type="Pfam" id="PF07495"/>
    </source>
</evidence>
<dbReference type="GO" id="GO:0000155">
    <property type="term" value="F:phosphorelay sensor kinase activity"/>
    <property type="evidence" value="ECO:0007669"/>
    <property type="project" value="InterPro"/>
</dbReference>
<dbReference type="InterPro" id="IPR036890">
    <property type="entry name" value="HATPase_C_sf"/>
</dbReference>
<feature type="domain" description="Signal transduction histidine kinase internal region" evidence="3">
    <location>
        <begin position="804"/>
        <end position="880"/>
    </location>
</feature>
<evidence type="ECO:0008006" key="7">
    <source>
        <dbReference type="Google" id="ProtNLM"/>
    </source>
</evidence>
<dbReference type="Gene3D" id="2.130.10.10">
    <property type="entry name" value="YVTN repeat-like/Quinoprotein amine dehydrogenase"/>
    <property type="match status" value="4"/>
</dbReference>
<dbReference type="AlphaFoldDB" id="A0A8J2UEW4"/>
<dbReference type="InterPro" id="IPR015943">
    <property type="entry name" value="WD40/YVTN_repeat-like_dom_sf"/>
</dbReference>
<keyword evidence="6" id="KW-1185">Reference proteome</keyword>